<feature type="active site" description="Proton donor" evidence="9">
    <location>
        <position position="140"/>
    </location>
</feature>
<feature type="binding site" evidence="9">
    <location>
        <begin position="248"/>
        <end position="249"/>
    </location>
    <ligand>
        <name>cob(II)alamin</name>
        <dbReference type="ChEBI" id="CHEBI:16304"/>
    </ligand>
</feature>
<dbReference type="SUPFAM" id="SSF46548">
    <property type="entry name" value="alpha-helical ferredoxin"/>
    <property type="match status" value="1"/>
</dbReference>
<keyword evidence="9" id="KW-0846">Cobalamin</keyword>
<dbReference type="Pfam" id="PF13484">
    <property type="entry name" value="Fer4_16"/>
    <property type="match status" value="1"/>
</dbReference>
<evidence type="ECO:0000256" key="1">
    <source>
        <dbReference type="ARBA" id="ARBA00022485"/>
    </source>
</evidence>
<feature type="binding site" evidence="9">
    <location>
        <position position="61"/>
    </location>
    <ligand>
        <name>cob(II)alamin</name>
        <dbReference type="ChEBI" id="CHEBI:16304"/>
    </ligand>
</feature>
<dbReference type="GO" id="GO:0051539">
    <property type="term" value="F:4 iron, 4 sulfur cluster binding"/>
    <property type="evidence" value="ECO:0007669"/>
    <property type="project" value="UniProtKB-KW"/>
</dbReference>
<evidence type="ECO:0000256" key="4">
    <source>
        <dbReference type="ARBA" id="ARBA00022723"/>
    </source>
</evidence>
<organism evidence="11 12">
    <name type="scientific">Wohlfahrtiimonas chitiniclastica</name>
    <dbReference type="NCBI Taxonomy" id="400946"/>
    <lineage>
        <taxon>Bacteria</taxon>
        <taxon>Pseudomonadati</taxon>
        <taxon>Pseudomonadota</taxon>
        <taxon>Gammaproteobacteria</taxon>
        <taxon>Cardiobacteriales</taxon>
        <taxon>Ignatzschineriaceae</taxon>
        <taxon>Wohlfahrtiimonas</taxon>
    </lineage>
</organism>
<dbReference type="InterPro" id="IPR004453">
    <property type="entry name" value="QueG"/>
</dbReference>
<dbReference type="GO" id="GO:0052693">
    <property type="term" value="F:epoxyqueuosine reductase activity"/>
    <property type="evidence" value="ECO:0007669"/>
    <property type="project" value="UniProtKB-UniRule"/>
</dbReference>
<comment type="subunit">
    <text evidence="9">Monomer.</text>
</comment>
<evidence type="ECO:0000256" key="3">
    <source>
        <dbReference type="ARBA" id="ARBA00022694"/>
    </source>
</evidence>
<evidence type="ECO:0000259" key="10">
    <source>
        <dbReference type="PROSITE" id="PS51379"/>
    </source>
</evidence>
<keyword evidence="5 9" id="KW-0671">Queuosine biosynthesis</keyword>
<dbReference type="PANTHER" id="PTHR30002:SF4">
    <property type="entry name" value="EPOXYQUEUOSINE REDUCTASE"/>
    <property type="match status" value="1"/>
</dbReference>
<dbReference type="RefSeq" id="WP_008316122.1">
    <property type="nucleotide sequence ID" value="NZ_CP115969.1"/>
</dbReference>
<evidence type="ECO:0000256" key="8">
    <source>
        <dbReference type="ARBA" id="ARBA00023014"/>
    </source>
</evidence>
<feature type="binding site" evidence="9">
    <location>
        <position position="158"/>
    </location>
    <ligand>
        <name>cob(II)alamin</name>
        <dbReference type="ChEBI" id="CHEBI:16304"/>
    </ligand>
</feature>
<dbReference type="Pfam" id="PF08331">
    <property type="entry name" value="QueG_DUF1730"/>
    <property type="match status" value="1"/>
</dbReference>
<comment type="similarity">
    <text evidence="9">Belongs to the QueG family.</text>
</comment>
<evidence type="ECO:0000256" key="9">
    <source>
        <dbReference type="HAMAP-Rule" id="MF_00916"/>
    </source>
</evidence>
<dbReference type="EMBL" id="JAGIBU010000008">
    <property type="protein sequence ID" value="MBS7825232.1"/>
    <property type="molecule type" value="Genomic_DNA"/>
</dbReference>
<comment type="function">
    <text evidence="9">Catalyzes the conversion of epoxyqueuosine (oQ) to queuosine (Q), which is a hypermodified base found in the wobble positions of tRNA(Asp), tRNA(Asn), tRNA(His) and tRNA(Tyr).</text>
</comment>
<comment type="subcellular location">
    <subcellularLocation>
        <location evidence="9">Cytoplasm</location>
    </subcellularLocation>
</comment>
<evidence type="ECO:0000256" key="2">
    <source>
        <dbReference type="ARBA" id="ARBA00022490"/>
    </source>
</evidence>
<dbReference type="PROSITE" id="PS51379">
    <property type="entry name" value="4FE4S_FER_2"/>
    <property type="match status" value="1"/>
</dbReference>
<keyword evidence="2 9" id="KW-0963">Cytoplasm</keyword>
<feature type="binding site" evidence="9">
    <location>
        <position position="175"/>
    </location>
    <ligand>
        <name>cob(II)alamin</name>
        <dbReference type="ChEBI" id="CHEBI:16304"/>
    </ligand>
</feature>
<dbReference type="AlphaFoldDB" id="A0AB35C0W2"/>
<dbReference type="HAMAP" id="MF_00916">
    <property type="entry name" value="QueG"/>
    <property type="match status" value="1"/>
</dbReference>
<comment type="caution">
    <text evidence="9">Lacks conserved residue(s) required for the propagation of feature annotation.</text>
</comment>
<keyword evidence="3 9" id="KW-0819">tRNA processing</keyword>
<feature type="binding site" evidence="9">
    <location>
        <position position="223"/>
    </location>
    <ligand>
        <name>cob(II)alamin</name>
        <dbReference type="ChEBI" id="CHEBI:16304"/>
    </ligand>
</feature>
<dbReference type="InterPro" id="IPR017900">
    <property type="entry name" value="4Fe4S_Fe_S_CS"/>
</dbReference>
<comment type="cofactor">
    <cofactor evidence="9">
        <name>[4Fe-4S] cluster</name>
        <dbReference type="ChEBI" id="CHEBI:49883"/>
    </cofactor>
    <text evidence="9">Binds 2 [4Fe-4S] clusters per monomer.</text>
</comment>
<keyword evidence="4 9" id="KW-0479">Metal-binding</keyword>
<evidence type="ECO:0000256" key="7">
    <source>
        <dbReference type="ARBA" id="ARBA00023004"/>
    </source>
</evidence>
<comment type="cofactor">
    <cofactor evidence="9">
        <name>cob(II)alamin</name>
        <dbReference type="ChEBI" id="CHEBI:16304"/>
    </cofactor>
</comment>
<feature type="domain" description="4Fe-4S ferredoxin-type" evidence="10">
    <location>
        <begin position="187"/>
        <end position="215"/>
    </location>
</feature>
<feature type="binding site" evidence="9">
    <location>
        <position position="251"/>
    </location>
    <ligand>
        <name>[4Fe-4S] cluster</name>
        <dbReference type="ChEBI" id="CHEBI:49883"/>
        <label>2</label>
    </ligand>
</feature>
<feature type="binding site" evidence="9">
    <location>
        <position position="205"/>
    </location>
    <ligand>
        <name>[4Fe-4S] cluster</name>
        <dbReference type="ChEBI" id="CHEBI:49883"/>
        <label>2</label>
    </ligand>
</feature>
<name>A0AB35C0W2_9GAMM</name>
<feature type="binding site" evidence="9">
    <location>
        <position position="161"/>
    </location>
    <ligand>
        <name>cob(II)alamin</name>
        <dbReference type="ChEBI" id="CHEBI:16304"/>
    </ligand>
</feature>
<dbReference type="NCBIfam" id="TIGR00276">
    <property type="entry name" value="tRNA epoxyqueuosine(34) reductase QueG"/>
    <property type="match status" value="1"/>
</dbReference>
<protein>
    <recommendedName>
        <fullName evidence="9">Epoxyqueuosine reductase</fullName>
        <ecNumber evidence="9">1.17.99.6</ecNumber>
    </recommendedName>
    <alternativeName>
        <fullName evidence="9">Queuosine biosynthesis protein QueG</fullName>
    </alternativeName>
</protein>
<proteinExistence type="inferred from homology"/>
<evidence type="ECO:0000256" key="6">
    <source>
        <dbReference type="ARBA" id="ARBA00023002"/>
    </source>
</evidence>
<feature type="binding site" evidence="9">
    <location>
        <position position="198"/>
    </location>
    <ligand>
        <name>[4Fe-4S] cluster</name>
        <dbReference type="ChEBI" id="CHEBI:49883"/>
        <label>1</label>
    </ligand>
</feature>
<dbReference type="GeneID" id="58264680"/>
<dbReference type="InterPro" id="IPR013542">
    <property type="entry name" value="QueG_DUF1730"/>
</dbReference>
<feature type="binding site" evidence="9">
    <location>
        <position position="164"/>
    </location>
    <ligand>
        <name>cob(II)alamin</name>
        <dbReference type="ChEBI" id="CHEBI:16304"/>
    </ligand>
</feature>
<dbReference type="PANTHER" id="PTHR30002">
    <property type="entry name" value="EPOXYQUEUOSINE REDUCTASE"/>
    <property type="match status" value="1"/>
</dbReference>
<dbReference type="EC" id="1.17.99.6" evidence="9"/>
<feature type="binding site" evidence="9">
    <location>
        <position position="255"/>
    </location>
    <ligand>
        <name>[4Fe-4S] cluster</name>
        <dbReference type="ChEBI" id="CHEBI:49883"/>
        <label>1</label>
    </ligand>
</feature>
<keyword evidence="1 9" id="KW-0004">4Fe-4S</keyword>
<feature type="binding site" evidence="9">
    <location>
        <position position="195"/>
    </location>
    <ligand>
        <name>[4Fe-4S] cluster</name>
        <dbReference type="ChEBI" id="CHEBI:49883"/>
        <label>1</label>
    </ligand>
</feature>
<comment type="caution">
    <text evidence="11">The sequence shown here is derived from an EMBL/GenBank/DDBJ whole genome shotgun (WGS) entry which is preliminary data.</text>
</comment>
<feature type="binding site" evidence="9">
    <location>
        <position position="221"/>
    </location>
    <ligand>
        <name>[4Fe-4S] cluster</name>
        <dbReference type="ChEBI" id="CHEBI:49883"/>
        <label>2</label>
    </ligand>
</feature>
<feature type="binding site" evidence="9">
    <location>
        <position position="248"/>
    </location>
    <ligand>
        <name>[4Fe-4S] cluster</name>
        <dbReference type="ChEBI" id="CHEBI:49883"/>
        <label>2</label>
    </ligand>
</feature>
<feature type="binding site" evidence="9">
    <location>
        <position position="140"/>
    </location>
    <ligand>
        <name>cob(II)alamin</name>
        <dbReference type="ChEBI" id="CHEBI:16304"/>
    </ligand>
</feature>
<feature type="binding site" evidence="9">
    <location>
        <position position="201"/>
    </location>
    <ligand>
        <name>[4Fe-4S] cluster</name>
        <dbReference type="ChEBI" id="CHEBI:49883"/>
        <label>1</label>
    </ligand>
</feature>
<dbReference type="Gene3D" id="3.30.70.20">
    <property type="match status" value="1"/>
</dbReference>
<comment type="pathway">
    <text evidence="9">tRNA modification; tRNA-queuosine biosynthesis.</text>
</comment>
<keyword evidence="7 9" id="KW-0408">Iron</keyword>
<gene>
    <name evidence="9 11" type="primary">queG</name>
    <name evidence="11" type="ORF">J7561_08450</name>
</gene>
<sequence>MTCDDPAFIQALKEKAEALGFTHISSQTPKPLTEVKAYYEAWLAKGYHGGMDYLSKHGDLRFNPMALMEHTKSILTIRLPYYHNNDEAMATLKEDQRAYIARYALGRDYHNVIRKRLTQLGQWIAEQFPDEAVTFRAFTDSAPILERELAERSGLGFSGKNTLIIDREKGSYFFLGELFISLPIVIPSTVVDKHCGRCTKCIQKCPTGAIVSPYEVDARRCISYLTIEHFGAIDEELRPMMGNRIFGCDDCQLFCPWNRFANHEIVDDFKPRHSLNDIALLDLLRWSETTFLKKTEGMPIRRIGHARFIRNITVALGNANYDPRIVAALEALESDEAFVREHIDWALKQQHNKKGL</sequence>
<reference evidence="11" key="1">
    <citation type="submission" date="2021-03" db="EMBL/GenBank/DDBJ databases">
        <title>Identification and antibiotic profiling of Wohlfahrtiimonas chitiniclastica, an underestimated human pathogen.</title>
        <authorList>
            <person name="Kopf A."/>
            <person name="Bunk B."/>
            <person name="Coldewey S."/>
            <person name="Gunzer F."/>
            <person name="Riedel T."/>
            <person name="Schroettner P."/>
        </authorList>
    </citation>
    <scope>NUCLEOTIDE SEQUENCE</scope>
    <source>
        <strain evidence="11">DSM 100917</strain>
    </source>
</reference>
<accession>A0AB35C0W2</accession>
<dbReference type="InterPro" id="IPR017896">
    <property type="entry name" value="4Fe4S_Fe-S-bd"/>
</dbReference>
<dbReference type="GO" id="GO:0046872">
    <property type="term" value="F:metal ion binding"/>
    <property type="evidence" value="ECO:0007669"/>
    <property type="project" value="UniProtKB-KW"/>
</dbReference>
<evidence type="ECO:0000313" key="12">
    <source>
        <dbReference type="Proteomes" id="UP000680020"/>
    </source>
</evidence>
<keyword evidence="9" id="KW-0170">Cobalt</keyword>
<dbReference type="GO" id="GO:0008616">
    <property type="term" value="P:tRNA queuosine(34) biosynthetic process"/>
    <property type="evidence" value="ECO:0007669"/>
    <property type="project" value="UniProtKB-UniRule"/>
</dbReference>
<comment type="catalytic activity">
    <reaction evidence="9">
        <text>epoxyqueuosine(34) in tRNA + AH2 = queuosine(34) in tRNA + A + H2O</text>
        <dbReference type="Rhea" id="RHEA:32159"/>
        <dbReference type="Rhea" id="RHEA-COMP:18571"/>
        <dbReference type="Rhea" id="RHEA-COMP:18582"/>
        <dbReference type="ChEBI" id="CHEBI:13193"/>
        <dbReference type="ChEBI" id="CHEBI:15377"/>
        <dbReference type="ChEBI" id="CHEBI:17499"/>
        <dbReference type="ChEBI" id="CHEBI:194431"/>
        <dbReference type="ChEBI" id="CHEBI:194443"/>
        <dbReference type="EC" id="1.17.99.6"/>
    </reaction>
</comment>
<dbReference type="GO" id="GO:0005737">
    <property type="term" value="C:cytoplasm"/>
    <property type="evidence" value="ECO:0007669"/>
    <property type="project" value="UniProtKB-SubCell"/>
</dbReference>
<dbReference type="Proteomes" id="UP000680020">
    <property type="component" value="Unassembled WGS sequence"/>
</dbReference>
<dbReference type="FunFam" id="3.30.70.20:FF:000017">
    <property type="entry name" value="Epoxyqueuosine reductase"/>
    <property type="match status" value="1"/>
</dbReference>
<dbReference type="PROSITE" id="PS00198">
    <property type="entry name" value="4FE4S_FER_1"/>
    <property type="match status" value="1"/>
</dbReference>
<dbReference type="GO" id="GO:0031419">
    <property type="term" value="F:cobalamin binding"/>
    <property type="evidence" value="ECO:0007669"/>
    <property type="project" value="UniProtKB-KW"/>
</dbReference>
<keyword evidence="6 9" id="KW-0560">Oxidoreductase</keyword>
<evidence type="ECO:0000256" key="5">
    <source>
        <dbReference type="ARBA" id="ARBA00022785"/>
    </source>
</evidence>
<evidence type="ECO:0000313" key="11">
    <source>
        <dbReference type="EMBL" id="MBS7825232.1"/>
    </source>
</evidence>
<keyword evidence="8 9" id="KW-0411">Iron-sulfur</keyword>